<dbReference type="EMBL" id="CP001854">
    <property type="protein sequence ID" value="ADB51289.1"/>
    <property type="molecule type" value="Genomic_DNA"/>
</dbReference>
<organism evidence="2 3">
    <name type="scientific">Conexibacter woesei (strain DSM 14684 / CCUG 47730 / CIP 108061 / JCM 11494 / NBRC 100937 / ID131577)</name>
    <dbReference type="NCBI Taxonomy" id="469383"/>
    <lineage>
        <taxon>Bacteria</taxon>
        <taxon>Bacillati</taxon>
        <taxon>Actinomycetota</taxon>
        <taxon>Thermoleophilia</taxon>
        <taxon>Solirubrobacterales</taxon>
        <taxon>Conexibacteraceae</taxon>
        <taxon>Conexibacter</taxon>
    </lineage>
</organism>
<keyword evidence="1" id="KW-0472">Membrane</keyword>
<evidence type="ECO:0000313" key="2">
    <source>
        <dbReference type="EMBL" id="ADB51289.1"/>
    </source>
</evidence>
<keyword evidence="1" id="KW-1133">Transmembrane helix</keyword>
<dbReference type="Proteomes" id="UP000008229">
    <property type="component" value="Chromosome"/>
</dbReference>
<proteinExistence type="predicted"/>
<feature type="transmembrane region" description="Helical" evidence="1">
    <location>
        <begin position="50"/>
        <end position="69"/>
    </location>
</feature>
<reference evidence="2 3" key="1">
    <citation type="journal article" date="2010" name="Stand. Genomic Sci.">
        <title>Complete genome sequence of Conexibacter woesei type strain (ID131577).</title>
        <authorList>
            <person name="Pukall R."/>
            <person name="Lapidus A."/>
            <person name="Glavina Del Rio T."/>
            <person name="Copeland A."/>
            <person name="Tice H."/>
            <person name="Cheng J.-F."/>
            <person name="Lucas S."/>
            <person name="Chen F."/>
            <person name="Nolan M."/>
            <person name="Bruce D."/>
            <person name="Goodwin L."/>
            <person name="Pitluck S."/>
            <person name="Mavromatis K."/>
            <person name="Ivanova N."/>
            <person name="Ovchinnikova G."/>
            <person name="Pati A."/>
            <person name="Chen A."/>
            <person name="Palaniappan K."/>
            <person name="Land M."/>
            <person name="Hauser L."/>
            <person name="Chang Y.-J."/>
            <person name="Jeffries C.D."/>
            <person name="Chain P."/>
            <person name="Meincke L."/>
            <person name="Sims D."/>
            <person name="Brettin T."/>
            <person name="Detter J.C."/>
            <person name="Rohde M."/>
            <person name="Goeker M."/>
            <person name="Bristow J."/>
            <person name="Eisen J.A."/>
            <person name="Markowitz V."/>
            <person name="Kyrpides N.C."/>
            <person name="Klenk H.-P."/>
            <person name="Hugenholtz P."/>
        </authorList>
    </citation>
    <scope>NUCLEOTIDE SEQUENCE [LARGE SCALE GENOMIC DNA]</scope>
    <source>
        <strain evidence="3">DSM 14684 / CIP 108061 / JCM 11494 / NBRC 100937 / ID131577</strain>
    </source>
</reference>
<keyword evidence="3" id="KW-1185">Reference proteome</keyword>
<dbReference type="AlphaFoldDB" id="D3FAX6"/>
<gene>
    <name evidence="2" type="ordered locus">Cwoe_2870</name>
</gene>
<dbReference type="STRING" id="469383.Cwoe_2870"/>
<keyword evidence="1" id="KW-0812">Transmembrane</keyword>
<reference evidence="3" key="2">
    <citation type="submission" date="2010-01" db="EMBL/GenBank/DDBJ databases">
        <title>The complete genome of Conexibacter woesei DSM 14684.</title>
        <authorList>
            <consortium name="US DOE Joint Genome Institute (JGI-PGF)"/>
            <person name="Lucas S."/>
            <person name="Copeland A."/>
            <person name="Lapidus A."/>
            <person name="Glavina del Rio T."/>
            <person name="Dalin E."/>
            <person name="Tice H."/>
            <person name="Bruce D."/>
            <person name="Goodwin L."/>
            <person name="Pitluck S."/>
            <person name="Kyrpides N."/>
            <person name="Mavromatis K."/>
            <person name="Ivanova N."/>
            <person name="Mikhailova N."/>
            <person name="Chertkov O."/>
            <person name="Brettin T."/>
            <person name="Detter J.C."/>
            <person name="Han C."/>
            <person name="Larimer F."/>
            <person name="Land M."/>
            <person name="Hauser L."/>
            <person name="Markowitz V."/>
            <person name="Cheng J.-F."/>
            <person name="Hugenholtz P."/>
            <person name="Woyke T."/>
            <person name="Wu D."/>
            <person name="Pukall R."/>
            <person name="Steenblock K."/>
            <person name="Schneider S."/>
            <person name="Klenk H.-P."/>
            <person name="Eisen J.A."/>
        </authorList>
    </citation>
    <scope>NUCLEOTIDE SEQUENCE [LARGE SCALE GENOMIC DNA]</scope>
    <source>
        <strain evidence="3">DSM 14684 / CIP 108061 / JCM 11494 / NBRC 100937 / ID131577</strain>
    </source>
</reference>
<dbReference type="RefSeq" id="WP_012934340.1">
    <property type="nucleotide sequence ID" value="NC_013739.1"/>
</dbReference>
<accession>D3FAX6</accession>
<dbReference type="HOGENOM" id="CLU_2449529_0_0_11"/>
<feature type="transmembrane region" description="Helical" evidence="1">
    <location>
        <begin position="23"/>
        <end position="44"/>
    </location>
</feature>
<evidence type="ECO:0000313" key="3">
    <source>
        <dbReference type="Proteomes" id="UP000008229"/>
    </source>
</evidence>
<name>D3FAX6_CONWI</name>
<protein>
    <submittedName>
        <fullName evidence="2">Uncharacterized protein</fullName>
    </submittedName>
</protein>
<evidence type="ECO:0000256" key="1">
    <source>
        <dbReference type="SAM" id="Phobius"/>
    </source>
</evidence>
<dbReference type="KEGG" id="cwo:Cwoe_2870"/>
<sequence>MAHLHVGDGHPRLAATGRGLTQAFWAIAAGVIVAYVFFLALGAFGSGEVVALTVAVIVLSVLWVVHAALDARRRARDPRLIQARERRGF</sequence>